<dbReference type="GO" id="GO:0004888">
    <property type="term" value="F:transmembrane signaling receptor activity"/>
    <property type="evidence" value="ECO:0007669"/>
    <property type="project" value="InterPro"/>
</dbReference>
<feature type="region of interest" description="Disordered" evidence="10">
    <location>
        <begin position="296"/>
        <end position="325"/>
    </location>
</feature>
<name>A0AB74UJP7_9GAMM</name>
<dbReference type="PROSITE" id="PS50111">
    <property type="entry name" value="CHEMOTAXIS_TRANSDUC_2"/>
    <property type="match status" value="1"/>
</dbReference>
<reference evidence="14" key="1">
    <citation type="submission" date="2024-06" db="EMBL/GenBank/DDBJ databases">
        <title>Complete genome of Salinicola endophyticus HNIBRBA4755.</title>
        <authorList>
            <person name="Shin S.Y."/>
            <person name="Kang H."/>
            <person name="Song J."/>
        </authorList>
    </citation>
    <scope>NUCLEOTIDE SEQUENCE</scope>
    <source>
        <strain evidence="14">HNIBRBA4755</strain>
    </source>
</reference>
<dbReference type="InterPro" id="IPR003660">
    <property type="entry name" value="HAMP_dom"/>
</dbReference>
<gene>
    <name evidence="14" type="ORF">ABV408_08480</name>
</gene>
<dbReference type="SUPFAM" id="SSF58104">
    <property type="entry name" value="Methyl-accepting chemotaxis protein (MCP) signaling domain"/>
    <property type="match status" value="1"/>
</dbReference>
<dbReference type="SMART" id="SM01049">
    <property type="entry name" value="Cache_2"/>
    <property type="match status" value="1"/>
</dbReference>
<organism evidence="14">
    <name type="scientific">Salinicola endophyticus</name>
    <dbReference type="NCBI Taxonomy" id="1949083"/>
    <lineage>
        <taxon>Bacteria</taxon>
        <taxon>Pseudomonadati</taxon>
        <taxon>Pseudomonadota</taxon>
        <taxon>Gammaproteobacteria</taxon>
        <taxon>Oceanospirillales</taxon>
        <taxon>Halomonadaceae</taxon>
        <taxon>Salinicola</taxon>
    </lineage>
</organism>
<evidence type="ECO:0000256" key="7">
    <source>
        <dbReference type="ARBA" id="ARBA00023224"/>
    </source>
</evidence>
<keyword evidence="5 11" id="KW-1133">Transmembrane helix</keyword>
<dbReference type="Pfam" id="PF00015">
    <property type="entry name" value="MCPsignal"/>
    <property type="match status" value="1"/>
</dbReference>
<sequence>MKAPSVLRARRALSLQTKIVALTLIPLFVIIVALVSVNIVSNLNESRRELAEQRRLLIDSQVKAVKGIVDLAKSAITPLVENAGSDPQAAQAKARDLLRGLSFDGTNYIFAYTFDGTNLVFAPDTKKEGTNMLGVTDADGNHVIADLIRVAQQGGGRYSYLWPNPGTGKVERKYSYAESIDGWNWMIGAGIYATSIDQAMAAAEAKAASNRHAMLWRSLLLGGGGMLLAALVASVLVRRLLGPIRRTAEAMGDIASGQGDLTRRLAVDSRDEVGQLATQFNAFVGRMQETLRDVRSSTRSVHATSSQIADASGELASRTEQSAASLQQTSASMEEITTTVAHATDSATQASQLVQSTSDVAQEGEKAMAQVEARMTEITQSAAQIEEIIGLIDSIAFQTNILALNASVEAARAGEHGRGFAVVASEVRSLAGRSAEASKSIRELITQSAEHTRSGSELVNRAGTTMREIVDSVNRVADVIGEISAGAKEQNSGIGQINTAVAEMDAMTQQNAAMVQQSATAAADLQQEAERLRGLVDTFVLGEDADTGKTSAPDPRPKPASAQPAALTAKRTPQDEEAWQTF</sequence>
<feature type="compositionally biased region" description="Polar residues" evidence="10">
    <location>
        <begin position="297"/>
        <end position="309"/>
    </location>
</feature>
<dbReference type="RefSeq" id="WP_353981966.1">
    <property type="nucleotide sequence ID" value="NZ_CP159578.1"/>
</dbReference>
<evidence type="ECO:0000259" key="13">
    <source>
        <dbReference type="PROSITE" id="PS50885"/>
    </source>
</evidence>
<dbReference type="GO" id="GO:0006935">
    <property type="term" value="P:chemotaxis"/>
    <property type="evidence" value="ECO:0007669"/>
    <property type="project" value="InterPro"/>
</dbReference>
<dbReference type="Pfam" id="PF00672">
    <property type="entry name" value="HAMP"/>
    <property type="match status" value="1"/>
</dbReference>
<dbReference type="InterPro" id="IPR033480">
    <property type="entry name" value="sCache_2"/>
</dbReference>
<keyword evidence="4 11" id="KW-0812">Transmembrane</keyword>
<feature type="transmembrane region" description="Helical" evidence="11">
    <location>
        <begin position="20"/>
        <end position="40"/>
    </location>
</feature>
<dbReference type="AlphaFoldDB" id="A0AB74UJP7"/>
<dbReference type="FunFam" id="1.10.287.950:FF:000001">
    <property type="entry name" value="Methyl-accepting chemotaxis sensory transducer"/>
    <property type="match status" value="1"/>
</dbReference>
<evidence type="ECO:0000256" key="1">
    <source>
        <dbReference type="ARBA" id="ARBA00004651"/>
    </source>
</evidence>
<dbReference type="PROSITE" id="PS50885">
    <property type="entry name" value="HAMP"/>
    <property type="match status" value="1"/>
</dbReference>
<dbReference type="PANTHER" id="PTHR43531">
    <property type="entry name" value="PROTEIN ICFG"/>
    <property type="match status" value="1"/>
</dbReference>
<dbReference type="SMART" id="SM00304">
    <property type="entry name" value="HAMP"/>
    <property type="match status" value="1"/>
</dbReference>
<evidence type="ECO:0000256" key="5">
    <source>
        <dbReference type="ARBA" id="ARBA00022989"/>
    </source>
</evidence>
<dbReference type="CDD" id="cd06225">
    <property type="entry name" value="HAMP"/>
    <property type="match status" value="1"/>
</dbReference>
<keyword evidence="2" id="KW-1003">Cell membrane</keyword>
<dbReference type="EMBL" id="CP159578">
    <property type="protein sequence ID" value="XCJ81200.1"/>
    <property type="molecule type" value="Genomic_DNA"/>
</dbReference>
<dbReference type="Gene3D" id="3.30.450.20">
    <property type="entry name" value="PAS domain"/>
    <property type="match status" value="1"/>
</dbReference>
<evidence type="ECO:0000256" key="11">
    <source>
        <dbReference type="SAM" id="Phobius"/>
    </source>
</evidence>
<dbReference type="GO" id="GO:0007165">
    <property type="term" value="P:signal transduction"/>
    <property type="evidence" value="ECO:0007669"/>
    <property type="project" value="UniProtKB-KW"/>
</dbReference>
<keyword evidence="6 11" id="KW-0472">Membrane</keyword>
<evidence type="ECO:0000256" key="10">
    <source>
        <dbReference type="SAM" id="MobiDB-lite"/>
    </source>
</evidence>
<evidence type="ECO:0000256" key="8">
    <source>
        <dbReference type="ARBA" id="ARBA00029447"/>
    </source>
</evidence>
<evidence type="ECO:0000256" key="6">
    <source>
        <dbReference type="ARBA" id="ARBA00023136"/>
    </source>
</evidence>
<dbReference type="CDD" id="cd11386">
    <property type="entry name" value="MCP_signal"/>
    <property type="match status" value="1"/>
</dbReference>
<evidence type="ECO:0000256" key="9">
    <source>
        <dbReference type="PROSITE-ProRule" id="PRU00284"/>
    </source>
</evidence>
<evidence type="ECO:0000256" key="2">
    <source>
        <dbReference type="ARBA" id="ARBA00022475"/>
    </source>
</evidence>
<comment type="subcellular location">
    <subcellularLocation>
        <location evidence="1">Cell membrane</location>
        <topology evidence="1">Multi-pass membrane protein</topology>
    </subcellularLocation>
</comment>
<comment type="similarity">
    <text evidence="8">Belongs to the methyl-accepting chemotaxis (MCP) protein family.</text>
</comment>
<dbReference type="PRINTS" id="PR00260">
    <property type="entry name" value="CHEMTRNSDUCR"/>
</dbReference>
<evidence type="ECO:0000256" key="3">
    <source>
        <dbReference type="ARBA" id="ARBA00022481"/>
    </source>
</evidence>
<dbReference type="PANTHER" id="PTHR43531:SF14">
    <property type="entry name" value="METHYL-ACCEPTING CHEMOTAXIS PROTEIN I-RELATED"/>
    <property type="match status" value="1"/>
</dbReference>
<dbReference type="InterPro" id="IPR004090">
    <property type="entry name" value="Chemotax_Me-accpt_rcpt"/>
</dbReference>
<proteinExistence type="inferred from homology"/>
<dbReference type="InterPro" id="IPR004089">
    <property type="entry name" value="MCPsignal_dom"/>
</dbReference>
<feature type="transmembrane region" description="Helical" evidence="11">
    <location>
        <begin position="214"/>
        <end position="237"/>
    </location>
</feature>
<dbReference type="GO" id="GO:0005886">
    <property type="term" value="C:plasma membrane"/>
    <property type="evidence" value="ECO:0007669"/>
    <property type="project" value="UniProtKB-SubCell"/>
</dbReference>
<feature type="region of interest" description="Disordered" evidence="10">
    <location>
        <begin position="540"/>
        <end position="582"/>
    </location>
</feature>
<keyword evidence="7 9" id="KW-0807">Transducer</keyword>
<evidence type="ECO:0000313" key="14">
    <source>
        <dbReference type="EMBL" id="XCJ81200.1"/>
    </source>
</evidence>
<feature type="domain" description="Methyl-accepting transducer" evidence="12">
    <location>
        <begin position="297"/>
        <end position="526"/>
    </location>
</feature>
<feature type="domain" description="HAMP" evidence="13">
    <location>
        <begin position="238"/>
        <end position="292"/>
    </location>
</feature>
<keyword evidence="3" id="KW-0488">Methylation</keyword>
<accession>A0AB74UJP7</accession>
<evidence type="ECO:0000259" key="12">
    <source>
        <dbReference type="PROSITE" id="PS50111"/>
    </source>
</evidence>
<dbReference type="Pfam" id="PF17200">
    <property type="entry name" value="sCache_2"/>
    <property type="match status" value="1"/>
</dbReference>
<protein>
    <submittedName>
        <fullName evidence="14">Methyl-accepting chemotaxis protein</fullName>
    </submittedName>
</protein>
<dbReference type="SMART" id="SM00283">
    <property type="entry name" value="MA"/>
    <property type="match status" value="1"/>
</dbReference>
<dbReference type="Gene3D" id="1.10.287.950">
    <property type="entry name" value="Methyl-accepting chemotaxis protein"/>
    <property type="match status" value="1"/>
</dbReference>
<dbReference type="InterPro" id="IPR051310">
    <property type="entry name" value="MCP_chemotaxis"/>
</dbReference>
<evidence type="ECO:0000256" key="4">
    <source>
        <dbReference type="ARBA" id="ARBA00022692"/>
    </source>
</evidence>